<dbReference type="EMBL" id="JAMRDG010000001">
    <property type="protein sequence ID" value="KAJ3699743.1"/>
    <property type="molecule type" value="Genomic_DNA"/>
</dbReference>
<dbReference type="PANTHER" id="PTHR45650:SF4">
    <property type="entry name" value="GDSL-LIKE LIPASE_ACYLHYDROLASE FAMILY PROTEIN, EXPRESSED"/>
    <property type="match status" value="1"/>
</dbReference>
<accession>A0AAD5ZKZ4</accession>
<protein>
    <submittedName>
        <fullName evidence="8">Uncharacterized protein</fullName>
    </submittedName>
</protein>
<gene>
    <name evidence="8" type="ORF">LUZ61_003448</name>
</gene>
<evidence type="ECO:0000256" key="4">
    <source>
        <dbReference type="ARBA" id="ARBA00022729"/>
    </source>
</evidence>
<dbReference type="CDD" id="cd01837">
    <property type="entry name" value="SGNH_plant_lipase_like"/>
    <property type="match status" value="1"/>
</dbReference>
<dbReference type="SUPFAM" id="SSF52266">
    <property type="entry name" value="SGNH hydrolase"/>
    <property type="match status" value="1"/>
</dbReference>
<evidence type="ECO:0000313" key="9">
    <source>
        <dbReference type="Proteomes" id="UP001210211"/>
    </source>
</evidence>
<dbReference type="InterPro" id="IPR051238">
    <property type="entry name" value="GDSL_esterase/lipase"/>
</dbReference>
<dbReference type="Gene3D" id="3.40.50.1110">
    <property type="entry name" value="SGNH hydrolase"/>
    <property type="match status" value="1"/>
</dbReference>
<dbReference type="InterPro" id="IPR035669">
    <property type="entry name" value="SGNH_plant_lipase-like"/>
</dbReference>
<keyword evidence="6" id="KW-0442">Lipid degradation</keyword>
<dbReference type="InterPro" id="IPR036514">
    <property type="entry name" value="SGNH_hydro_sf"/>
</dbReference>
<dbReference type="GO" id="GO:0016788">
    <property type="term" value="F:hydrolase activity, acting on ester bonds"/>
    <property type="evidence" value="ECO:0007669"/>
    <property type="project" value="InterPro"/>
</dbReference>
<dbReference type="PANTHER" id="PTHR45650">
    <property type="entry name" value="GDSL-LIKE LIPASE/ACYLHYDROLASE-RELATED"/>
    <property type="match status" value="1"/>
</dbReference>
<comment type="similarity">
    <text evidence="2">Belongs to the 'GDSL' lipolytic enzyme family.</text>
</comment>
<dbReference type="GO" id="GO:0005576">
    <property type="term" value="C:extracellular region"/>
    <property type="evidence" value="ECO:0007669"/>
    <property type="project" value="UniProtKB-SubCell"/>
</dbReference>
<evidence type="ECO:0000256" key="3">
    <source>
        <dbReference type="ARBA" id="ARBA00022525"/>
    </source>
</evidence>
<comment type="subcellular location">
    <subcellularLocation>
        <location evidence="1">Secreted</location>
    </subcellularLocation>
</comment>
<evidence type="ECO:0000256" key="7">
    <source>
        <dbReference type="ARBA" id="ARBA00023098"/>
    </source>
</evidence>
<organism evidence="8 9">
    <name type="scientific">Rhynchospora tenuis</name>
    <dbReference type="NCBI Taxonomy" id="198213"/>
    <lineage>
        <taxon>Eukaryota</taxon>
        <taxon>Viridiplantae</taxon>
        <taxon>Streptophyta</taxon>
        <taxon>Embryophyta</taxon>
        <taxon>Tracheophyta</taxon>
        <taxon>Spermatophyta</taxon>
        <taxon>Magnoliopsida</taxon>
        <taxon>Liliopsida</taxon>
        <taxon>Poales</taxon>
        <taxon>Cyperaceae</taxon>
        <taxon>Cyperoideae</taxon>
        <taxon>Rhynchosporeae</taxon>
        <taxon>Rhynchospora</taxon>
    </lineage>
</organism>
<keyword evidence="7" id="KW-0443">Lipid metabolism</keyword>
<evidence type="ECO:0000256" key="2">
    <source>
        <dbReference type="ARBA" id="ARBA00008668"/>
    </source>
</evidence>
<dbReference type="InterPro" id="IPR001087">
    <property type="entry name" value="GDSL"/>
</dbReference>
<evidence type="ECO:0000256" key="6">
    <source>
        <dbReference type="ARBA" id="ARBA00022963"/>
    </source>
</evidence>
<comment type="caution">
    <text evidence="8">The sequence shown here is derived from an EMBL/GenBank/DDBJ whole genome shotgun (WGS) entry which is preliminary data.</text>
</comment>
<name>A0AAD5ZKZ4_9POAL</name>
<dbReference type="GO" id="GO:0016042">
    <property type="term" value="P:lipid catabolic process"/>
    <property type="evidence" value="ECO:0007669"/>
    <property type="project" value="UniProtKB-KW"/>
</dbReference>
<evidence type="ECO:0000313" key="8">
    <source>
        <dbReference type="EMBL" id="KAJ3699743.1"/>
    </source>
</evidence>
<keyword evidence="9" id="KW-1185">Reference proteome</keyword>
<keyword evidence="4" id="KW-0732">Signal</keyword>
<evidence type="ECO:0000256" key="1">
    <source>
        <dbReference type="ARBA" id="ARBA00004613"/>
    </source>
</evidence>
<dbReference type="AlphaFoldDB" id="A0AAD5ZKZ4"/>
<dbReference type="Proteomes" id="UP001210211">
    <property type="component" value="Unassembled WGS sequence"/>
</dbReference>
<sequence length="373" mass="40740">MESFIYVTHFTARMIAFIFAGLSFMSALCSGTDLPAIFVFGDSLIDPGNNDYIITLASANRPPNGIDFPNQVPTGRFSNGQTVIDIIGTELGLKSFLPPYLAPSTTGKVVFKGVNYASGGGGILNESGGVFGGRLCLDAQIDYFANTRKYIISSLGAQTAANFMRKALYPIIIGSNDFLSNYLVPILSGPERAIVPPDVFIEKMISKYHLQLARLYSLGARKIVVVNVGPIGCIPYLRDTQNLTGKGCAEFANQLAQGFNKKLKDLVAELSTNLEGSRFVYADSYRMMDDLITNYKRYGFENPDTACCFAIGEHGGILPCGPGFSKVCVDRSKYVFWDPFHPSEAVNILIAKRLLDGDTNDMFPMNIRQLVEG</sequence>
<evidence type="ECO:0000256" key="5">
    <source>
        <dbReference type="ARBA" id="ARBA00022801"/>
    </source>
</evidence>
<dbReference type="Pfam" id="PF00657">
    <property type="entry name" value="Lipase_GDSL"/>
    <property type="match status" value="1"/>
</dbReference>
<reference evidence="8 9" key="1">
    <citation type="journal article" date="2022" name="Cell">
        <title>Repeat-based holocentromeres influence genome architecture and karyotype evolution.</title>
        <authorList>
            <person name="Hofstatter P.G."/>
            <person name="Thangavel G."/>
            <person name="Lux T."/>
            <person name="Neumann P."/>
            <person name="Vondrak T."/>
            <person name="Novak P."/>
            <person name="Zhang M."/>
            <person name="Costa L."/>
            <person name="Castellani M."/>
            <person name="Scott A."/>
            <person name="Toegelov H."/>
            <person name="Fuchs J."/>
            <person name="Mata-Sucre Y."/>
            <person name="Dias Y."/>
            <person name="Vanzela A.L.L."/>
            <person name="Huettel B."/>
            <person name="Almeida C.C.S."/>
            <person name="Simkova H."/>
            <person name="Souza G."/>
            <person name="Pedrosa-Harand A."/>
            <person name="Macas J."/>
            <person name="Mayer K.F.X."/>
            <person name="Houben A."/>
            <person name="Marques A."/>
        </authorList>
    </citation>
    <scope>NUCLEOTIDE SEQUENCE [LARGE SCALE GENOMIC DNA]</scope>
    <source>
        <strain evidence="8">RhyTen1mFocal</strain>
    </source>
</reference>
<proteinExistence type="inferred from homology"/>
<keyword evidence="5" id="KW-0378">Hydrolase</keyword>
<keyword evidence="3" id="KW-0964">Secreted</keyword>